<feature type="region of interest" description="Disordered" evidence="1">
    <location>
        <begin position="120"/>
        <end position="149"/>
    </location>
</feature>
<feature type="region of interest" description="Disordered" evidence="1">
    <location>
        <begin position="71"/>
        <end position="92"/>
    </location>
</feature>
<sequence>MHATPPCIKGSCSKQQLTSTHGTSDLSPCSLHQTATLHQTCIKAAARKVGTIIPEPSSITRKTFTIQLSTHSQDLEGIPTPTTISPSKSPTFIDLPSLKPSSLCMQQYVRVRGDESTDSLVHWKEPRGNGSGVGHKRRLTMENPLPSDS</sequence>
<feature type="compositionally biased region" description="Low complexity" evidence="1">
    <location>
        <begin position="78"/>
        <end position="92"/>
    </location>
</feature>
<dbReference type="EMBL" id="JBBPBN010000019">
    <property type="protein sequence ID" value="KAK9018567.1"/>
    <property type="molecule type" value="Genomic_DNA"/>
</dbReference>
<evidence type="ECO:0000313" key="3">
    <source>
        <dbReference type="Proteomes" id="UP001396334"/>
    </source>
</evidence>
<comment type="caution">
    <text evidence="2">The sequence shown here is derived from an EMBL/GenBank/DDBJ whole genome shotgun (WGS) entry which is preliminary data.</text>
</comment>
<organism evidence="2 3">
    <name type="scientific">Hibiscus sabdariffa</name>
    <name type="common">roselle</name>
    <dbReference type="NCBI Taxonomy" id="183260"/>
    <lineage>
        <taxon>Eukaryota</taxon>
        <taxon>Viridiplantae</taxon>
        <taxon>Streptophyta</taxon>
        <taxon>Embryophyta</taxon>
        <taxon>Tracheophyta</taxon>
        <taxon>Spermatophyta</taxon>
        <taxon>Magnoliopsida</taxon>
        <taxon>eudicotyledons</taxon>
        <taxon>Gunneridae</taxon>
        <taxon>Pentapetalae</taxon>
        <taxon>rosids</taxon>
        <taxon>malvids</taxon>
        <taxon>Malvales</taxon>
        <taxon>Malvaceae</taxon>
        <taxon>Malvoideae</taxon>
        <taxon>Hibiscus</taxon>
    </lineage>
</organism>
<name>A0ABR2S031_9ROSI</name>
<protein>
    <submittedName>
        <fullName evidence="2">Uncharacterized protein</fullName>
    </submittedName>
</protein>
<evidence type="ECO:0000313" key="2">
    <source>
        <dbReference type="EMBL" id="KAK9018567.1"/>
    </source>
</evidence>
<gene>
    <name evidence="2" type="ORF">V6N11_001538</name>
</gene>
<keyword evidence="3" id="KW-1185">Reference proteome</keyword>
<evidence type="ECO:0000256" key="1">
    <source>
        <dbReference type="SAM" id="MobiDB-lite"/>
    </source>
</evidence>
<reference evidence="2 3" key="1">
    <citation type="journal article" date="2024" name="G3 (Bethesda)">
        <title>Genome assembly of Hibiscus sabdariffa L. provides insights into metabolisms of medicinal natural products.</title>
        <authorList>
            <person name="Kim T."/>
        </authorList>
    </citation>
    <scope>NUCLEOTIDE SEQUENCE [LARGE SCALE GENOMIC DNA]</scope>
    <source>
        <strain evidence="2">TK-2024</strain>
        <tissue evidence="2">Old leaves</tissue>
    </source>
</reference>
<accession>A0ABR2S031</accession>
<dbReference type="Proteomes" id="UP001396334">
    <property type="component" value="Unassembled WGS sequence"/>
</dbReference>
<proteinExistence type="predicted"/>